<feature type="region of interest" description="Disordered" evidence="1">
    <location>
        <begin position="35"/>
        <end position="73"/>
    </location>
</feature>
<dbReference type="AlphaFoldDB" id="A0AAD4MFF1"/>
<sequence length="73" mass="8036">MPRKGWSPRQLIRADAAGLEPNAVMPTTIDQLHVSPNTPNHACSDTDCHAPADRNTSDQARKKTSMRPMRGPM</sequence>
<accession>A0AAD4MFF1</accession>
<evidence type="ECO:0000313" key="2">
    <source>
        <dbReference type="EMBL" id="KAI1691706.1"/>
    </source>
</evidence>
<dbReference type="EMBL" id="JAKKPZ010000879">
    <property type="protein sequence ID" value="KAI1691706.1"/>
    <property type="molecule type" value="Genomic_DNA"/>
</dbReference>
<proteinExistence type="predicted"/>
<evidence type="ECO:0000313" key="3">
    <source>
        <dbReference type="Proteomes" id="UP001201812"/>
    </source>
</evidence>
<dbReference type="Proteomes" id="UP001201812">
    <property type="component" value="Unassembled WGS sequence"/>
</dbReference>
<evidence type="ECO:0000256" key="1">
    <source>
        <dbReference type="SAM" id="MobiDB-lite"/>
    </source>
</evidence>
<feature type="compositionally biased region" description="Basic and acidic residues" evidence="1">
    <location>
        <begin position="44"/>
        <end position="61"/>
    </location>
</feature>
<protein>
    <submittedName>
        <fullName evidence="2">Uncharacterized protein</fullName>
    </submittedName>
</protein>
<keyword evidence="3" id="KW-1185">Reference proteome</keyword>
<gene>
    <name evidence="2" type="ORF">DdX_21699</name>
</gene>
<comment type="caution">
    <text evidence="2">The sequence shown here is derived from an EMBL/GenBank/DDBJ whole genome shotgun (WGS) entry which is preliminary data.</text>
</comment>
<name>A0AAD4MFF1_9BILA</name>
<reference evidence="2" key="1">
    <citation type="submission" date="2022-01" db="EMBL/GenBank/DDBJ databases">
        <title>Genome Sequence Resource for Two Populations of Ditylenchus destructor, the Migratory Endoparasitic Phytonematode.</title>
        <authorList>
            <person name="Zhang H."/>
            <person name="Lin R."/>
            <person name="Xie B."/>
        </authorList>
    </citation>
    <scope>NUCLEOTIDE SEQUENCE</scope>
    <source>
        <strain evidence="2">BazhouSP</strain>
    </source>
</reference>
<organism evidence="2 3">
    <name type="scientific">Ditylenchus destructor</name>
    <dbReference type="NCBI Taxonomy" id="166010"/>
    <lineage>
        <taxon>Eukaryota</taxon>
        <taxon>Metazoa</taxon>
        <taxon>Ecdysozoa</taxon>
        <taxon>Nematoda</taxon>
        <taxon>Chromadorea</taxon>
        <taxon>Rhabditida</taxon>
        <taxon>Tylenchina</taxon>
        <taxon>Tylenchomorpha</taxon>
        <taxon>Sphaerularioidea</taxon>
        <taxon>Anguinidae</taxon>
        <taxon>Anguininae</taxon>
        <taxon>Ditylenchus</taxon>
    </lineage>
</organism>